<dbReference type="EMBL" id="LR862134">
    <property type="protein sequence ID" value="CAD1839667.1"/>
    <property type="molecule type" value="Genomic_DNA"/>
</dbReference>
<sequence>MRLSLGDPVGPQSRTDEHMSHRPTLECRLVGSDPHKHVQMSTNGKQARPTSALPCPCVRPDLRRAAPAAGKPTRIFLSCPLCHPLLPLPPSHHSWPKVAGKLLNPSGSIPLAETPLWRRHRPFPPSAYAAGAAPAPCGHLRSPRPSLGDLCLCKPPPFPIGSAALRRPPATSHEPPRRPGAPPAAARAICGRPERVRVKLGPVLFSSAAAAYRRAHHQSLSLQRRIAVAPSSSDRRLTAADPWNSRAVGGLDLCRRATGCRLPPA</sequence>
<feature type="region of interest" description="Disordered" evidence="1">
    <location>
        <begin position="1"/>
        <end position="22"/>
    </location>
</feature>
<dbReference type="AlphaFoldDB" id="A0A6V7Q9U4"/>
<evidence type="ECO:0000313" key="2">
    <source>
        <dbReference type="EMBL" id="CAD1839667.1"/>
    </source>
</evidence>
<proteinExistence type="predicted"/>
<name>A0A6V7Q9U4_ANACO</name>
<feature type="region of interest" description="Disordered" evidence="1">
    <location>
        <begin position="163"/>
        <end position="186"/>
    </location>
</feature>
<protein>
    <submittedName>
        <fullName evidence="2">Uncharacterized protein</fullName>
    </submittedName>
</protein>
<evidence type="ECO:0000256" key="1">
    <source>
        <dbReference type="SAM" id="MobiDB-lite"/>
    </source>
</evidence>
<reference evidence="2" key="1">
    <citation type="submission" date="2020-07" db="EMBL/GenBank/DDBJ databases">
        <authorList>
            <person name="Lin J."/>
        </authorList>
    </citation>
    <scope>NUCLEOTIDE SEQUENCE</scope>
</reference>
<organism evidence="2">
    <name type="scientific">Ananas comosus var. bracteatus</name>
    <name type="common">red pineapple</name>
    <dbReference type="NCBI Taxonomy" id="296719"/>
    <lineage>
        <taxon>Eukaryota</taxon>
        <taxon>Viridiplantae</taxon>
        <taxon>Streptophyta</taxon>
        <taxon>Embryophyta</taxon>
        <taxon>Tracheophyta</taxon>
        <taxon>Spermatophyta</taxon>
        <taxon>Magnoliopsida</taxon>
        <taxon>Liliopsida</taxon>
        <taxon>Poales</taxon>
        <taxon>Bromeliaceae</taxon>
        <taxon>Bromelioideae</taxon>
        <taxon>Ananas</taxon>
    </lineage>
</organism>
<accession>A0A6V7Q9U4</accession>
<gene>
    <name evidence="2" type="ORF">CB5_LOCUS22878</name>
</gene>